<proteinExistence type="predicted"/>
<evidence type="ECO:0000313" key="2">
    <source>
        <dbReference type="Proteomes" id="UP000031830"/>
    </source>
</evidence>
<dbReference type="RefSeq" id="WP_044525907.1">
    <property type="nucleotide sequence ID" value="NZ_CP009440.1"/>
</dbReference>
<gene>
    <name evidence="1" type="ORF">LA55_696</name>
</gene>
<protein>
    <submittedName>
        <fullName evidence="1">Uncharacterized protein</fullName>
    </submittedName>
</protein>
<dbReference type="Proteomes" id="UP000031830">
    <property type="component" value="Chromosome"/>
</dbReference>
<organism evidence="1 2">
    <name type="scientific">Francisella philomiragia</name>
    <dbReference type="NCBI Taxonomy" id="28110"/>
    <lineage>
        <taxon>Bacteria</taxon>
        <taxon>Pseudomonadati</taxon>
        <taxon>Pseudomonadota</taxon>
        <taxon>Gammaproteobacteria</taxon>
        <taxon>Thiotrichales</taxon>
        <taxon>Francisellaceae</taxon>
        <taxon>Francisella</taxon>
    </lineage>
</organism>
<dbReference type="STRING" id="28110.KU46_1229"/>
<name>A0A0B6D1C4_9GAMM</name>
<dbReference type="OrthoDB" id="5605640at2"/>
<sequence>MSIKIIPEKVANIDSHRTRKKITESTYASKDLIAKAINLNTTIEVANRQLHQLNLPYLKDTQLVFYSPTKIIVQSDKEILKSKIKELHSQFITKLNQTTLFSRIEKIELIVDYSNYQTKKADRNLPNEKAKKALEKIKLEINKSKE</sequence>
<accession>A0A0B6D1C4</accession>
<dbReference type="AlphaFoldDB" id="A0A0B6D1C4"/>
<dbReference type="EMBL" id="CP009440">
    <property type="protein sequence ID" value="AJI52686.1"/>
    <property type="molecule type" value="Genomic_DNA"/>
</dbReference>
<reference evidence="1 2" key="1">
    <citation type="journal article" date="2015" name="Genome Announc.">
        <title>Genome sequencing of 18 francisella strains to aid in assay development and testing.</title>
        <authorList>
            <person name="Johnson S.L."/>
            <person name="Daligault H.E."/>
            <person name="Davenport K.W."/>
            <person name="Coyne S.R."/>
            <person name="Frey K.G."/>
            <person name="Koroleva G.I."/>
            <person name="Broomall S.M."/>
            <person name="Bishop-Lilly K.A."/>
            <person name="Bruce D.C."/>
            <person name="Chertkov O."/>
            <person name="Freitas T."/>
            <person name="Jaissle J."/>
            <person name="Ladner J.T."/>
            <person name="Rosenzweig C.N."/>
            <person name="Gibbons H.S."/>
            <person name="Palacios G.F."/>
            <person name="Redden C.L."/>
            <person name="Xu Y."/>
            <person name="Minogue T.D."/>
            <person name="Chain P.S."/>
        </authorList>
    </citation>
    <scope>NUCLEOTIDE SEQUENCE [LARGE SCALE GENOMIC DNA]</scope>
    <source>
        <strain evidence="1 2">GA01-2794</strain>
    </source>
</reference>
<dbReference type="KEGG" id="fpz:LA55_696"/>
<evidence type="ECO:0000313" key="1">
    <source>
        <dbReference type="EMBL" id="AJI52686.1"/>
    </source>
</evidence>